<dbReference type="InterPro" id="IPR036217">
    <property type="entry name" value="MethylDNA_cys_MeTrfase_DNAb"/>
</dbReference>
<dbReference type="PROSITE" id="PS00374">
    <property type="entry name" value="MGMT"/>
    <property type="match status" value="1"/>
</dbReference>
<dbReference type="GO" id="GO:0003908">
    <property type="term" value="F:methylated-DNA-[protein]-cysteine S-methyltransferase activity"/>
    <property type="evidence" value="ECO:0007669"/>
    <property type="project" value="UniProtKB-EC"/>
</dbReference>
<protein>
    <recommendedName>
        <fullName evidence="4">Methylated-DNA--protein-cysteine methyltransferase</fullName>
        <ecNumber evidence="3">2.1.1.63</ecNumber>
    </recommendedName>
    <alternativeName>
        <fullName evidence="9">6-O-methylguanine-DNA methyltransferase</fullName>
    </alternativeName>
    <alternativeName>
        <fullName evidence="10">O-6-methylguanine-DNA-alkyltransferase</fullName>
    </alternativeName>
</protein>
<keyword evidence="8" id="KW-0234">DNA repair</keyword>
<evidence type="ECO:0000313" key="13">
    <source>
        <dbReference type="EMBL" id="KAJ1927182.1"/>
    </source>
</evidence>
<evidence type="ECO:0000256" key="4">
    <source>
        <dbReference type="ARBA" id="ARBA00015377"/>
    </source>
</evidence>
<comment type="catalytic activity">
    <reaction evidence="11">
        <text>a 6-O-methyl-2'-deoxyguanosine in DNA + L-cysteinyl-[protein] = S-methyl-L-cysteinyl-[protein] + a 2'-deoxyguanosine in DNA</text>
        <dbReference type="Rhea" id="RHEA:24000"/>
        <dbReference type="Rhea" id="RHEA-COMP:10131"/>
        <dbReference type="Rhea" id="RHEA-COMP:10132"/>
        <dbReference type="Rhea" id="RHEA-COMP:11367"/>
        <dbReference type="Rhea" id="RHEA-COMP:11368"/>
        <dbReference type="ChEBI" id="CHEBI:29950"/>
        <dbReference type="ChEBI" id="CHEBI:82612"/>
        <dbReference type="ChEBI" id="CHEBI:85445"/>
        <dbReference type="ChEBI" id="CHEBI:85448"/>
        <dbReference type="EC" id="2.1.1.63"/>
    </reaction>
</comment>
<evidence type="ECO:0000256" key="11">
    <source>
        <dbReference type="ARBA" id="ARBA00049348"/>
    </source>
</evidence>
<dbReference type="InterPro" id="IPR014048">
    <property type="entry name" value="MethylDNA_cys_MeTrfase_DNA-bd"/>
</dbReference>
<evidence type="ECO:0000259" key="12">
    <source>
        <dbReference type="Pfam" id="PF01035"/>
    </source>
</evidence>
<evidence type="ECO:0000256" key="9">
    <source>
        <dbReference type="ARBA" id="ARBA00030795"/>
    </source>
</evidence>
<keyword evidence="6" id="KW-0808">Transferase</keyword>
<accession>A0A9W8AA45</accession>
<dbReference type="SUPFAM" id="SSF46767">
    <property type="entry name" value="Methylated DNA-protein cysteine methyltransferase, C-terminal domain"/>
    <property type="match status" value="1"/>
</dbReference>
<evidence type="ECO:0000256" key="10">
    <source>
        <dbReference type="ARBA" id="ARBA00031621"/>
    </source>
</evidence>
<evidence type="ECO:0000256" key="2">
    <source>
        <dbReference type="ARBA" id="ARBA00008711"/>
    </source>
</evidence>
<dbReference type="InterPro" id="IPR001497">
    <property type="entry name" value="MethylDNA_cys_MeTrfase_AS"/>
</dbReference>
<dbReference type="Gene3D" id="1.10.10.10">
    <property type="entry name" value="Winged helix-like DNA-binding domain superfamily/Winged helix DNA-binding domain"/>
    <property type="match status" value="1"/>
</dbReference>
<dbReference type="AlphaFoldDB" id="A0A9W8AA45"/>
<evidence type="ECO:0000256" key="6">
    <source>
        <dbReference type="ARBA" id="ARBA00022679"/>
    </source>
</evidence>
<keyword evidence="5" id="KW-0489">Methyltransferase</keyword>
<comment type="similarity">
    <text evidence="2">Belongs to the MGMT family.</text>
</comment>
<gene>
    <name evidence="13" type="ORF">IWQ60_003148</name>
</gene>
<evidence type="ECO:0000256" key="7">
    <source>
        <dbReference type="ARBA" id="ARBA00022763"/>
    </source>
</evidence>
<keyword evidence="7" id="KW-0227">DNA damage</keyword>
<feature type="domain" description="Methylated-DNA-[protein]-cysteine S-methyltransferase DNA binding" evidence="12">
    <location>
        <begin position="40"/>
        <end position="122"/>
    </location>
</feature>
<keyword evidence="14" id="KW-1185">Reference proteome</keyword>
<evidence type="ECO:0000256" key="3">
    <source>
        <dbReference type="ARBA" id="ARBA00011918"/>
    </source>
</evidence>
<evidence type="ECO:0000256" key="8">
    <source>
        <dbReference type="ARBA" id="ARBA00023204"/>
    </source>
</evidence>
<dbReference type="PANTHER" id="PTHR10815">
    <property type="entry name" value="METHYLATED-DNA--PROTEIN-CYSTEINE METHYLTRANSFERASE"/>
    <property type="match status" value="1"/>
</dbReference>
<dbReference type="EMBL" id="JANBPT010000130">
    <property type="protein sequence ID" value="KAJ1927182.1"/>
    <property type="molecule type" value="Genomic_DNA"/>
</dbReference>
<dbReference type="PANTHER" id="PTHR10815:SF13">
    <property type="entry name" value="METHYLATED-DNA--PROTEIN-CYSTEINE METHYLTRANSFERASE"/>
    <property type="match status" value="1"/>
</dbReference>
<dbReference type="GO" id="GO:0006281">
    <property type="term" value="P:DNA repair"/>
    <property type="evidence" value="ECO:0007669"/>
    <property type="project" value="UniProtKB-KW"/>
</dbReference>
<dbReference type="GO" id="GO:0032259">
    <property type="term" value="P:methylation"/>
    <property type="evidence" value="ECO:0007669"/>
    <property type="project" value="UniProtKB-KW"/>
</dbReference>
<comment type="catalytic activity">
    <reaction evidence="1">
        <text>a 4-O-methyl-thymidine in DNA + L-cysteinyl-[protein] = a thymidine in DNA + S-methyl-L-cysteinyl-[protein]</text>
        <dbReference type="Rhea" id="RHEA:53428"/>
        <dbReference type="Rhea" id="RHEA-COMP:10131"/>
        <dbReference type="Rhea" id="RHEA-COMP:10132"/>
        <dbReference type="Rhea" id="RHEA-COMP:13555"/>
        <dbReference type="Rhea" id="RHEA-COMP:13556"/>
        <dbReference type="ChEBI" id="CHEBI:29950"/>
        <dbReference type="ChEBI" id="CHEBI:82612"/>
        <dbReference type="ChEBI" id="CHEBI:137386"/>
        <dbReference type="ChEBI" id="CHEBI:137387"/>
        <dbReference type="EC" id="2.1.1.63"/>
    </reaction>
</comment>
<sequence>MPATTTVVSASLSQGPEVLWSDPEERLAFVRPGPSKRVTPFQFKVYDLCAQIPAGYFSTYKCISDALMSSPRAVGQALRNNPFAPLPVPCHRVLASNFYLGGFYGDWGCGKVLDKRSLLQSEDLHFDQDDFLLAEQRSARLFSAFKVPE</sequence>
<dbReference type="Proteomes" id="UP001150569">
    <property type="component" value="Unassembled WGS sequence"/>
</dbReference>
<comment type="caution">
    <text evidence="13">The sequence shown here is derived from an EMBL/GenBank/DDBJ whole genome shotgun (WGS) entry which is preliminary data.</text>
</comment>
<dbReference type="NCBIfam" id="TIGR00589">
    <property type="entry name" value="ogt"/>
    <property type="match status" value="1"/>
</dbReference>
<evidence type="ECO:0000256" key="1">
    <source>
        <dbReference type="ARBA" id="ARBA00001286"/>
    </source>
</evidence>
<name>A0A9W8AA45_9FUNG</name>
<dbReference type="CDD" id="cd06445">
    <property type="entry name" value="ATase"/>
    <property type="match status" value="1"/>
</dbReference>
<evidence type="ECO:0000256" key="5">
    <source>
        <dbReference type="ARBA" id="ARBA00022603"/>
    </source>
</evidence>
<dbReference type="OrthoDB" id="1907495at2759"/>
<proteinExistence type="inferred from homology"/>
<evidence type="ECO:0000313" key="14">
    <source>
        <dbReference type="Proteomes" id="UP001150569"/>
    </source>
</evidence>
<reference evidence="13" key="1">
    <citation type="submission" date="2022-07" db="EMBL/GenBank/DDBJ databases">
        <title>Phylogenomic reconstructions and comparative analyses of Kickxellomycotina fungi.</title>
        <authorList>
            <person name="Reynolds N.K."/>
            <person name="Stajich J.E."/>
            <person name="Barry K."/>
            <person name="Grigoriev I.V."/>
            <person name="Crous P."/>
            <person name="Smith M.E."/>
        </authorList>
    </citation>
    <scope>NUCLEOTIDE SEQUENCE</scope>
    <source>
        <strain evidence="13">RSA 861</strain>
    </source>
</reference>
<dbReference type="InterPro" id="IPR036388">
    <property type="entry name" value="WH-like_DNA-bd_sf"/>
</dbReference>
<dbReference type="Pfam" id="PF01035">
    <property type="entry name" value="DNA_binding_1"/>
    <property type="match status" value="1"/>
</dbReference>
<organism evidence="13 14">
    <name type="scientific">Tieghemiomyces parasiticus</name>
    <dbReference type="NCBI Taxonomy" id="78921"/>
    <lineage>
        <taxon>Eukaryota</taxon>
        <taxon>Fungi</taxon>
        <taxon>Fungi incertae sedis</taxon>
        <taxon>Zoopagomycota</taxon>
        <taxon>Kickxellomycotina</taxon>
        <taxon>Dimargaritomycetes</taxon>
        <taxon>Dimargaritales</taxon>
        <taxon>Dimargaritaceae</taxon>
        <taxon>Tieghemiomyces</taxon>
    </lineage>
</organism>
<dbReference type="EC" id="2.1.1.63" evidence="3"/>